<name>A0A2A2EHC5_9BIFI</name>
<keyword evidence="1" id="KW-1133">Transmembrane helix</keyword>
<comment type="caution">
    <text evidence="2">The sequence shown here is derived from an EMBL/GenBank/DDBJ whole genome shotgun (WGS) entry which is preliminary data.</text>
</comment>
<evidence type="ECO:0000313" key="3">
    <source>
        <dbReference type="Proteomes" id="UP000218399"/>
    </source>
</evidence>
<dbReference type="AlphaFoldDB" id="A0A2A2EHC5"/>
<proteinExistence type="predicted"/>
<dbReference type="EMBL" id="MVOH01000006">
    <property type="protein sequence ID" value="PAU68382.1"/>
    <property type="molecule type" value="Genomic_DNA"/>
</dbReference>
<organism evidence="2 3">
    <name type="scientific">Bifidobacterium criceti</name>
    <dbReference type="NCBI Taxonomy" id="1960969"/>
    <lineage>
        <taxon>Bacteria</taxon>
        <taxon>Bacillati</taxon>
        <taxon>Actinomycetota</taxon>
        <taxon>Actinomycetes</taxon>
        <taxon>Bifidobacteriales</taxon>
        <taxon>Bifidobacteriaceae</taxon>
        <taxon>Bifidobacterium</taxon>
    </lineage>
</organism>
<dbReference type="InterPro" id="IPR036259">
    <property type="entry name" value="MFS_trans_sf"/>
</dbReference>
<evidence type="ECO:0000313" key="2">
    <source>
        <dbReference type="EMBL" id="PAU68382.1"/>
    </source>
</evidence>
<dbReference type="SUPFAM" id="SSF103473">
    <property type="entry name" value="MFS general substrate transporter"/>
    <property type="match status" value="1"/>
</dbReference>
<gene>
    <name evidence="2" type="ORF">B1526_0567</name>
</gene>
<evidence type="ECO:0008006" key="4">
    <source>
        <dbReference type="Google" id="ProtNLM"/>
    </source>
</evidence>
<evidence type="ECO:0000256" key="1">
    <source>
        <dbReference type="SAM" id="Phobius"/>
    </source>
</evidence>
<dbReference type="RefSeq" id="WP_095614590.1">
    <property type="nucleotide sequence ID" value="NZ_MVOH01000006.1"/>
</dbReference>
<keyword evidence="3" id="KW-1185">Reference proteome</keyword>
<dbReference type="Proteomes" id="UP000218399">
    <property type="component" value="Unassembled WGS sequence"/>
</dbReference>
<keyword evidence="1" id="KW-0812">Transmembrane</keyword>
<reference evidence="2 3" key="1">
    <citation type="journal article" date="2017" name="ISME J.">
        <title>Unveiling bifidobacterial biogeography across the mammalian branch of the tree of life.</title>
        <authorList>
            <person name="Milani C."/>
            <person name="Mangifesta M."/>
            <person name="Mancabelli L."/>
            <person name="Lugli G.A."/>
            <person name="James K."/>
            <person name="Duranti S."/>
            <person name="Turroni F."/>
            <person name="Ferrario C."/>
            <person name="Ossiprandi M.C."/>
            <person name="van Sinderen D."/>
            <person name="Ventura M."/>
        </authorList>
    </citation>
    <scope>NUCLEOTIDE SEQUENCE [LARGE SCALE GENOMIC DNA]</scope>
    <source>
        <strain evidence="3">Ham19E</strain>
    </source>
</reference>
<keyword evidence="1" id="KW-0472">Membrane</keyword>
<sequence length="86" mass="9826">MKFAPIIDPHARRPMPKPVQVDLRKAFILGTALWAVALVICGCCWFFAHIAWFKLATFICACGVAIGFAMLIWEHFDRSDYRRLGQ</sequence>
<accession>A0A2A2EHC5</accession>
<feature type="transmembrane region" description="Helical" evidence="1">
    <location>
        <begin position="26"/>
        <end position="48"/>
    </location>
</feature>
<feature type="transmembrane region" description="Helical" evidence="1">
    <location>
        <begin position="54"/>
        <end position="73"/>
    </location>
</feature>
<dbReference type="OrthoDB" id="3243101at2"/>
<protein>
    <recommendedName>
        <fullName evidence="4">DUF2530 domain-containing protein</fullName>
    </recommendedName>
</protein>